<feature type="non-terminal residue" evidence="2">
    <location>
        <position position="1"/>
    </location>
</feature>
<name>A0A232EIY1_9HYME</name>
<dbReference type="Proteomes" id="UP000215335">
    <property type="component" value="Unassembled WGS sequence"/>
</dbReference>
<comment type="caution">
    <text evidence="2">The sequence shown here is derived from an EMBL/GenBank/DDBJ whole genome shotgun (WGS) entry which is preliminary data.</text>
</comment>
<gene>
    <name evidence="2" type="ORF">TSAR_000274</name>
</gene>
<feature type="domain" description="Endonuclease/exonuclease/phosphatase" evidence="1">
    <location>
        <begin position="46"/>
        <end position="128"/>
    </location>
</feature>
<dbReference type="InterPro" id="IPR005135">
    <property type="entry name" value="Endo/exonuclease/phosphatase"/>
</dbReference>
<proteinExistence type="predicted"/>
<evidence type="ECO:0000259" key="1">
    <source>
        <dbReference type="Pfam" id="PF14529"/>
    </source>
</evidence>
<dbReference type="AlphaFoldDB" id="A0A232EIY1"/>
<dbReference type="SUPFAM" id="SSF56219">
    <property type="entry name" value="DNase I-like"/>
    <property type="match status" value="1"/>
</dbReference>
<evidence type="ECO:0000313" key="2">
    <source>
        <dbReference type="EMBL" id="OXU18327.1"/>
    </source>
</evidence>
<dbReference type="GO" id="GO:0003824">
    <property type="term" value="F:catalytic activity"/>
    <property type="evidence" value="ECO:0007669"/>
    <property type="project" value="InterPro"/>
</dbReference>
<organism evidence="2 3">
    <name type="scientific">Trichomalopsis sarcophagae</name>
    <dbReference type="NCBI Taxonomy" id="543379"/>
    <lineage>
        <taxon>Eukaryota</taxon>
        <taxon>Metazoa</taxon>
        <taxon>Ecdysozoa</taxon>
        <taxon>Arthropoda</taxon>
        <taxon>Hexapoda</taxon>
        <taxon>Insecta</taxon>
        <taxon>Pterygota</taxon>
        <taxon>Neoptera</taxon>
        <taxon>Endopterygota</taxon>
        <taxon>Hymenoptera</taxon>
        <taxon>Apocrita</taxon>
        <taxon>Proctotrupomorpha</taxon>
        <taxon>Chalcidoidea</taxon>
        <taxon>Pteromalidae</taxon>
        <taxon>Pteromalinae</taxon>
        <taxon>Trichomalopsis</taxon>
    </lineage>
</organism>
<reference evidence="2 3" key="1">
    <citation type="journal article" date="2017" name="Curr. Biol.">
        <title>The Evolution of Venom by Co-option of Single-Copy Genes.</title>
        <authorList>
            <person name="Martinson E.O."/>
            <person name="Mrinalini"/>
            <person name="Kelkar Y.D."/>
            <person name="Chang C.H."/>
            <person name="Werren J.H."/>
        </authorList>
    </citation>
    <scope>NUCLEOTIDE SEQUENCE [LARGE SCALE GENOMIC DNA]</scope>
    <source>
        <strain evidence="2 3">Alberta</strain>
        <tissue evidence="2">Whole body</tissue>
    </source>
</reference>
<accession>A0A232EIY1</accession>
<dbReference type="Pfam" id="PF14529">
    <property type="entry name" value="Exo_endo_phos_2"/>
    <property type="match status" value="1"/>
</dbReference>
<sequence>TDRSGAIQGGGTANNNTLETTAIKINCNNNSLTIVSVYAAGHNKVSDLNASSAEWDDAATNSRCGYINGWLNTKSIVLRLRALPPAEPTVSRSNSFLDIYLADSRITFSNTVNNKISVIDYYSDHKALFMHIN</sequence>
<protein>
    <recommendedName>
        <fullName evidence="1">Endonuclease/exonuclease/phosphatase domain-containing protein</fullName>
    </recommendedName>
</protein>
<evidence type="ECO:0000313" key="3">
    <source>
        <dbReference type="Proteomes" id="UP000215335"/>
    </source>
</evidence>
<dbReference type="EMBL" id="NNAY01004131">
    <property type="protein sequence ID" value="OXU18327.1"/>
    <property type="molecule type" value="Genomic_DNA"/>
</dbReference>
<keyword evidence="3" id="KW-1185">Reference proteome</keyword>
<dbReference type="InterPro" id="IPR036691">
    <property type="entry name" value="Endo/exonu/phosph_ase_sf"/>
</dbReference>
<dbReference type="Gene3D" id="3.60.10.10">
    <property type="entry name" value="Endonuclease/exonuclease/phosphatase"/>
    <property type="match status" value="1"/>
</dbReference>